<evidence type="ECO:0000256" key="1">
    <source>
        <dbReference type="SAM" id="SignalP"/>
    </source>
</evidence>
<dbReference type="AlphaFoldDB" id="A0A517L731"/>
<keyword evidence="1" id="KW-0732">Signal</keyword>
<protein>
    <recommendedName>
        <fullName evidence="4">Secreted protein</fullName>
    </recommendedName>
</protein>
<evidence type="ECO:0000313" key="2">
    <source>
        <dbReference type="EMBL" id="QDS71434.1"/>
    </source>
</evidence>
<evidence type="ECO:0000313" key="3">
    <source>
        <dbReference type="Proteomes" id="UP000316270"/>
    </source>
</evidence>
<accession>A0A517L731</accession>
<reference evidence="2 3" key="1">
    <citation type="submission" date="2019-07" db="EMBL/GenBank/DDBJ databases">
        <title>Finished genome of Venturia effusa.</title>
        <authorList>
            <person name="Young C.A."/>
            <person name="Cox M.P."/>
            <person name="Ganley A.R.D."/>
            <person name="David W.J."/>
        </authorList>
    </citation>
    <scope>NUCLEOTIDE SEQUENCE [LARGE SCALE GENOMIC DNA]</scope>
    <source>
        <strain evidence="3">albino</strain>
    </source>
</reference>
<feature type="chain" id="PRO_5021853581" description="Secreted protein" evidence="1">
    <location>
        <begin position="22"/>
        <end position="157"/>
    </location>
</feature>
<feature type="signal peptide" evidence="1">
    <location>
        <begin position="1"/>
        <end position="21"/>
    </location>
</feature>
<organism evidence="2 3">
    <name type="scientific">Venturia effusa</name>
    <dbReference type="NCBI Taxonomy" id="50376"/>
    <lineage>
        <taxon>Eukaryota</taxon>
        <taxon>Fungi</taxon>
        <taxon>Dikarya</taxon>
        <taxon>Ascomycota</taxon>
        <taxon>Pezizomycotina</taxon>
        <taxon>Dothideomycetes</taxon>
        <taxon>Pleosporomycetidae</taxon>
        <taxon>Venturiales</taxon>
        <taxon>Venturiaceae</taxon>
        <taxon>Venturia</taxon>
    </lineage>
</organism>
<dbReference type="Proteomes" id="UP000316270">
    <property type="component" value="Chromosome 6"/>
</dbReference>
<keyword evidence="3" id="KW-1185">Reference proteome</keyword>
<gene>
    <name evidence="2" type="ORF">FKW77_003526</name>
</gene>
<sequence>MRMIPYFLTTLLTLAPTPASANRCENYRTILGVVCPNGTCENPALDDYRDRFQTAKTAWLAWANDNSPHCKGHALCLDPVQEYPTVGRYTWRMYCFMTRIYKAKRRTGIPAPPTGLERVEDKGHCDANCKPAAGFLFWSGQRCGFSKGPPKGYWDIC</sequence>
<name>A0A517L731_9PEZI</name>
<proteinExistence type="predicted"/>
<evidence type="ECO:0008006" key="4">
    <source>
        <dbReference type="Google" id="ProtNLM"/>
    </source>
</evidence>
<dbReference type="EMBL" id="CP042190">
    <property type="protein sequence ID" value="QDS71434.1"/>
    <property type="molecule type" value="Genomic_DNA"/>
</dbReference>